<organism evidence="2 3">
    <name type="scientific">Stephanodiscus triporus</name>
    <dbReference type="NCBI Taxonomy" id="2934178"/>
    <lineage>
        <taxon>Eukaryota</taxon>
        <taxon>Sar</taxon>
        <taxon>Stramenopiles</taxon>
        <taxon>Ochrophyta</taxon>
        <taxon>Bacillariophyta</taxon>
        <taxon>Coscinodiscophyceae</taxon>
        <taxon>Thalassiosirophycidae</taxon>
        <taxon>Stephanodiscales</taxon>
        <taxon>Stephanodiscaceae</taxon>
        <taxon>Stephanodiscus</taxon>
    </lineage>
</organism>
<accession>A0ABD3N2V7</accession>
<dbReference type="PROSITE" id="PS50896">
    <property type="entry name" value="LISH"/>
    <property type="match status" value="1"/>
</dbReference>
<protein>
    <recommendedName>
        <fullName evidence="4">LisH domain-containing protein</fullName>
    </recommendedName>
</protein>
<evidence type="ECO:0008006" key="4">
    <source>
        <dbReference type="Google" id="ProtNLM"/>
    </source>
</evidence>
<name>A0ABD3N2V7_9STRA</name>
<keyword evidence="3" id="KW-1185">Reference proteome</keyword>
<gene>
    <name evidence="2" type="ORF">ACHAW5_002327</name>
</gene>
<evidence type="ECO:0000313" key="3">
    <source>
        <dbReference type="Proteomes" id="UP001530315"/>
    </source>
</evidence>
<feature type="region of interest" description="Disordered" evidence="1">
    <location>
        <begin position="1"/>
        <end position="22"/>
    </location>
</feature>
<dbReference type="InterPro" id="IPR006594">
    <property type="entry name" value="LisH"/>
</dbReference>
<sequence length="109" mass="12708">MSSLAAIKTPSHSRNIEDQSNTERQRDVLVLILSHLRSQGFIETATALVNESRSVDTLARYEVADNVDLMQILKNDEYYKIKFGRRPVFCPQPQQSEWTSWRRRINNVE</sequence>
<proteinExistence type="predicted"/>
<evidence type="ECO:0000313" key="2">
    <source>
        <dbReference type="EMBL" id="KAL3770410.1"/>
    </source>
</evidence>
<reference evidence="2 3" key="1">
    <citation type="submission" date="2024-10" db="EMBL/GenBank/DDBJ databases">
        <title>Updated reference genomes for cyclostephanoid diatoms.</title>
        <authorList>
            <person name="Roberts W.R."/>
            <person name="Alverson A.J."/>
        </authorList>
    </citation>
    <scope>NUCLEOTIDE SEQUENCE [LARGE SCALE GENOMIC DNA]</scope>
    <source>
        <strain evidence="2 3">AJA276-08</strain>
    </source>
</reference>
<dbReference type="Proteomes" id="UP001530315">
    <property type="component" value="Unassembled WGS sequence"/>
</dbReference>
<comment type="caution">
    <text evidence="2">The sequence shown here is derived from an EMBL/GenBank/DDBJ whole genome shotgun (WGS) entry which is preliminary data.</text>
</comment>
<dbReference type="AlphaFoldDB" id="A0ABD3N2V7"/>
<dbReference type="EMBL" id="JALLAZ020001630">
    <property type="protein sequence ID" value="KAL3770410.1"/>
    <property type="molecule type" value="Genomic_DNA"/>
</dbReference>
<dbReference type="SMART" id="SM00667">
    <property type="entry name" value="LisH"/>
    <property type="match status" value="1"/>
</dbReference>
<evidence type="ECO:0000256" key="1">
    <source>
        <dbReference type="SAM" id="MobiDB-lite"/>
    </source>
</evidence>